<dbReference type="EMBL" id="JADION010000055">
    <property type="protein sequence ID" value="MBF4103118.1"/>
    <property type="molecule type" value="Genomic_DNA"/>
</dbReference>
<dbReference type="AlphaFoldDB" id="A0A930YAZ1"/>
<protein>
    <submittedName>
        <fullName evidence="1">Uncharacterized protein</fullName>
    </submittedName>
</protein>
<proteinExistence type="predicted"/>
<evidence type="ECO:0000313" key="1">
    <source>
        <dbReference type="EMBL" id="MBF4103118.1"/>
    </source>
</evidence>
<name>A0A930YAZ1_9PAST</name>
<reference evidence="1" key="1">
    <citation type="submission" date="2020-11" db="EMBL/GenBank/DDBJ databases">
        <title>Gallibacterium anatis 1637, full genome, WGS.</title>
        <authorList>
            <person name="Laishevtcev A.I."/>
            <person name="Yakimova E.A."/>
            <person name="Petkovich D."/>
            <person name="Stepanova T.V."/>
            <person name="Kalendr R.S."/>
            <person name="Rubalsky E.O."/>
            <person name="Zulkarneev E.R."/>
            <person name="Aleshkin A.V."/>
        </authorList>
    </citation>
    <scope>NUCLEOTIDE SEQUENCE</scope>
    <source>
        <strain evidence="1">1637</strain>
    </source>
</reference>
<accession>A0A930YAZ1</accession>
<organism evidence="1">
    <name type="scientific">Gallibacterium anatis</name>
    <dbReference type="NCBI Taxonomy" id="750"/>
    <lineage>
        <taxon>Bacteria</taxon>
        <taxon>Pseudomonadati</taxon>
        <taxon>Pseudomonadota</taxon>
        <taxon>Gammaproteobacteria</taxon>
        <taxon>Pasteurellales</taxon>
        <taxon>Pasteurellaceae</taxon>
        <taxon>Gallibacterium</taxon>
    </lineage>
</organism>
<sequence>MWRNLANYMPLQGIDELYDQNSIIDTFPESKLLSPIGVLLMNMLLNWQKNYCKKVTSHFLLIF</sequence>
<gene>
    <name evidence="1" type="ORF">INT80_14670</name>
</gene>
<comment type="caution">
    <text evidence="1">The sequence shown here is derived from an EMBL/GenBank/DDBJ whole genome shotgun (WGS) entry which is preliminary data.</text>
</comment>